<evidence type="ECO:0000313" key="6">
    <source>
        <dbReference type="Proteomes" id="UP000193411"/>
    </source>
</evidence>
<evidence type="ECO:0000256" key="2">
    <source>
        <dbReference type="ARBA" id="ARBA00022723"/>
    </source>
</evidence>
<dbReference type="Proteomes" id="UP000193411">
    <property type="component" value="Unassembled WGS sequence"/>
</dbReference>
<keyword evidence="6" id="KW-1185">Reference proteome</keyword>
<dbReference type="EMBL" id="MCFL01000015">
    <property type="protein sequence ID" value="ORZ36748.1"/>
    <property type="molecule type" value="Genomic_DNA"/>
</dbReference>
<dbReference type="SUPFAM" id="SSF50129">
    <property type="entry name" value="GroES-like"/>
    <property type="match status" value="1"/>
</dbReference>
<evidence type="ECO:0000313" key="5">
    <source>
        <dbReference type="EMBL" id="ORZ36748.1"/>
    </source>
</evidence>
<dbReference type="PANTHER" id="PTHR42813:SF1">
    <property type="entry name" value="DEHYDROGENASE, PUTATIVE (AFU_ORTHOLOGUE AFUA_5G03930)-RELATED"/>
    <property type="match status" value="1"/>
</dbReference>
<comment type="cofactor">
    <cofactor evidence="1">
        <name>Zn(2+)</name>
        <dbReference type="ChEBI" id="CHEBI:29105"/>
    </cofactor>
</comment>
<dbReference type="InterPro" id="IPR013149">
    <property type="entry name" value="ADH-like_C"/>
</dbReference>
<dbReference type="Gene3D" id="3.90.180.10">
    <property type="entry name" value="Medium-chain alcohol dehydrogenases, catalytic domain"/>
    <property type="match status" value="2"/>
</dbReference>
<evidence type="ECO:0000256" key="1">
    <source>
        <dbReference type="ARBA" id="ARBA00001947"/>
    </source>
</evidence>
<protein>
    <recommendedName>
        <fullName evidence="4">Alcohol dehydrogenase-like C-terminal domain-containing protein</fullName>
    </recommendedName>
</protein>
<evidence type="ECO:0000259" key="4">
    <source>
        <dbReference type="Pfam" id="PF00107"/>
    </source>
</evidence>
<sequence>MRALVWKGSSSLAVETVDKPELLDEADAIIRITATTICGSDLHLYHNSIPGMKSGDVIVLPIATISLCDNTNPSEEMRALYGGDATAGLFGYSHITGGYKGGQSQYIRVPNAELNTLKSRTIFPMNAWHANEIIHVGPGDKVAIWGCGPIGLCAAMWAKHRGASQIVCIDAIPERLELSLKMGATDVINFKQVDNVCIDCVGFRYAKSVTHGVMKALSMETDACDVVTECVLACKKGGWVGLIGDYVGYTNMFPIGPLMEKSLKMTGGQLFQQQYWQMLLEKITTPGILHVDPAIIFSHRYPLDLAPKAYKAFDNKSALKVLLRPWGTEADSGKGAGHRIVKNEE</sequence>
<dbReference type="OrthoDB" id="3941538at2759"/>
<accession>A0A1Y2HQ60</accession>
<organism evidence="5 6">
    <name type="scientific">Catenaria anguillulae PL171</name>
    <dbReference type="NCBI Taxonomy" id="765915"/>
    <lineage>
        <taxon>Eukaryota</taxon>
        <taxon>Fungi</taxon>
        <taxon>Fungi incertae sedis</taxon>
        <taxon>Blastocladiomycota</taxon>
        <taxon>Blastocladiomycetes</taxon>
        <taxon>Blastocladiales</taxon>
        <taxon>Catenariaceae</taxon>
        <taxon>Catenaria</taxon>
    </lineage>
</organism>
<dbReference type="InterPro" id="IPR036291">
    <property type="entry name" value="NAD(P)-bd_dom_sf"/>
</dbReference>
<feature type="domain" description="Alcohol dehydrogenase-like C-terminal" evidence="4">
    <location>
        <begin position="149"/>
        <end position="283"/>
    </location>
</feature>
<dbReference type="STRING" id="765915.A0A1Y2HQ60"/>
<keyword evidence="2" id="KW-0479">Metal-binding</keyword>
<comment type="caution">
    <text evidence="5">The sequence shown here is derived from an EMBL/GenBank/DDBJ whole genome shotgun (WGS) entry which is preliminary data.</text>
</comment>
<evidence type="ECO:0000256" key="3">
    <source>
        <dbReference type="ARBA" id="ARBA00022833"/>
    </source>
</evidence>
<dbReference type="GO" id="GO:0046872">
    <property type="term" value="F:metal ion binding"/>
    <property type="evidence" value="ECO:0007669"/>
    <property type="project" value="UniProtKB-KW"/>
</dbReference>
<name>A0A1Y2HQ60_9FUNG</name>
<dbReference type="InterPro" id="IPR011032">
    <property type="entry name" value="GroES-like_sf"/>
</dbReference>
<dbReference type="SUPFAM" id="SSF51735">
    <property type="entry name" value="NAD(P)-binding Rossmann-fold domains"/>
    <property type="match status" value="1"/>
</dbReference>
<dbReference type="PANTHER" id="PTHR42813">
    <property type="entry name" value="ZINC-TYPE ALCOHOL DEHYDROGENASE-LIKE"/>
    <property type="match status" value="1"/>
</dbReference>
<proteinExistence type="predicted"/>
<dbReference type="Pfam" id="PF00107">
    <property type="entry name" value="ADH_zinc_N"/>
    <property type="match status" value="1"/>
</dbReference>
<dbReference type="AlphaFoldDB" id="A0A1Y2HQ60"/>
<gene>
    <name evidence="5" type="ORF">BCR44DRAFT_1479550</name>
</gene>
<keyword evidence="3" id="KW-0862">Zinc</keyword>
<reference evidence="5 6" key="1">
    <citation type="submission" date="2016-07" db="EMBL/GenBank/DDBJ databases">
        <title>Pervasive Adenine N6-methylation of Active Genes in Fungi.</title>
        <authorList>
            <consortium name="DOE Joint Genome Institute"/>
            <person name="Mondo S.J."/>
            <person name="Dannebaum R.O."/>
            <person name="Kuo R.C."/>
            <person name="Labutti K."/>
            <person name="Haridas S."/>
            <person name="Kuo A."/>
            <person name="Salamov A."/>
            <person name="Ahrendt S.R."/>
            <person name="Lipzen A."/>
            <person name="Sullivan W."/>
            <person name="Andreopoulos W.B."/>
            <person name="Clum A."/>
            <person name="Lindquist E."/>
            <person name="Daum C."/>
            <person name="Ramamoorthy G.K."/>
            <person name="Gryganskyi A."/>
            <person name="Culley D."/>
            <person name="Magnuson J.K."/>
            <person name="James T.Y."/>
            <person name="O'Malley M.A."/>
            <person name="Stajich J.E."/>
            <person name="Spatafora J.W."/>
            <person name="Visel A."/>
            <person name="Grigoriev I.V."/>
        </authorList>
    </citation>
    <scope>NUCLEOTIDE SEQUENCE [LARGE SCALE GENOMIC DNA]</scope>
    <source>
        <strain evidence="5 6">PL171</strain>
    </source>
</reference>
<dbReference type="Gene3D" id="3.40.50.720">
    <property type="entry name" value="NAD(P)-binding Rossmann-like Domain"/>
    <property type="match status" value="1"/>
</dbReference>